<sequence length="247" mass="27670">AAPEYFNNHCARCTQTEKSTMDTIVNYLKVRYPTSYQLIVNKTKSTPSTDEEFEQLMHPTKKYNRIWNFFRRSKDLETTTAPSFLNIPDDLLLPNSELIDPDVVNLVNETLNEFIDTNANTSLSDVNEENPVLEYINTTNTTEKQYNESVIDSNTNQSEPIIESNGVVPTILPQIEETTINDTDLEINTTQSLLTVGLATESLQTELVPTDPLPTQSLSTESLPLESSSNESLPTVSLPTESLTTET</sequence>
<feature type="non-terminal residue" evidence="2">
    <location>
        <position position="1"/>
    </location>
</feature>
<dbReference type="InterPro" id="IPR036682">
    <property type="entry name" value="OS_D_A10/PebIII_sf"/>
</dbReference>
<proteinExistence type="predicted"/>
<accession>A0A1B6CP81</accession>
<dbReference type="AlphaFoldDB" id="A0A1B6CP81"/>
<protein>
    <submittedName>
        <fullName evidence="2">Uncharacterized protein</fullName>
    </submittedName>
</protein>
<reference evidence="2" key="1">
    <citation type="submission" date="2015-12" db="EMBL/GenBank/DDBJ databases">
        <title>De novo transcriptome assembly of four potential Pierce s Disease insect vectors from Arizona vineyards.</title>
        <authorList>
            <person name="Tassone E.E."/>
        </authorList>
    </citation>
    <scope>NUCLEOTIDE SEQUENCE</scope>
</reference>
<feature type="non-terminal residue" evidence="2">
    <location>
        <position position="247"/>
    </location>
</feature>
<dbReference type="Gene3D" id="1.10.2080.10">
    <property type="entry name" value="Insect odorant-binding protein A10/Ejaculatory bulb-specific protein 3"/>
    <property type="match status" value="1"/>
</dbReference>
<dbReference type="SUPFAM" id="SSF100910">
    <property type="entry name" value="Chemosensory protein Csp2"/>
    <property type="match status" value="1"/>
</dbReference>
<feature type="region of interest" description="Disordered" evidence="1">
    <location>
        <begin position="207"/>
        <end position="247"/>
    </location>
</feature>
<evidence type="ECO:0000256" key="1">
    <source>
        <dbReference type="SAM" id="MobiDB-lite"/>
    </source>
</evidence>
<feature type="compositionally biased region" description="Polar residues" evidence="1">
    <location>
        <begin position="237"/>
        <end position="247"/>
    </location>
</feature>
<organism evidence="2">
    <name type="scientific">Clastoptera arizonana</name>
    <name type="common">Arizona spittle bug</name>
    <dbReference type="NCBI Taxonomy" id="38151"/>
    <lineage>
        <taxon>Eukaryota</taxon>
        <taxon>Metazoa</taxon>
        <taxon>Ecdysozoa</taxon>
        <taxon>Arthropoda</taxon>
        <taxon>Hexapoda</taxon>
        <taxon>Insecta</taxon>
        <taxon>Pterygota</taxon>
        <taxon>Neoptera</taxon>
        <taxon>Paraneoptera</taxon>
        <taxon>Hemiptera</taxon>
        <taxon>Auchenorrhyncha</taxon>
        <taxon>Cercopoidea</taxon>
        <taxon>Clastopteridae</taxon>
        <taxon>Clastoptera</taxon>
    </lineage>
</organism>
<gene>
    <name evidence="2" type="ORF">g.44608</name>
</gene>
<name>A0A1B6CP81_9HEMI</name>
<evidence type="ECO:0000313" key="2">
    <source>
        <dbReference type="EMBL" id="JAS15135.1"/>
    </source>
</evidence>
<dbReference type="EMBL" id="GEDC01022163">
    <property type="protein sequence ID" value="JAS15135.1"/>
    <property type="molecule type" value="Transcribed_RNA"/>
</dbReference>
<feature type="compositionally biased region" description="Low complexity" evidence="1">
    <location>
        <begin position="213"/>
        <end position="235"/>
    </location>
</feature>